<dbReference type="PANTHER" id="PTHR31005:SF8">
    <property type="entry name" value="DUF4139 DOMAIN-CONTAINING PROTEIN"/>
    <property type="match status" value="1"/>
</dbReference>
<accession>A0A0B7FLZ4</accession>
<dbReference type="AlphaFoldDB" id="A0A0B7FLZ4"/>
<evidence type="ECO:0000259" key="2">
    <source>
        <dbReference type="Pfam" id="PF13598"/>
    </source>
</evidence>
<sequence length="352" mass="39633">MPILSTWRIGVSPEPGRRDWSRSPQGVHIMRAHSERERKYTDHHTPRVIQVDQAHSYCSRSPSPRRSRSRSYSPTRCIVSDSPSHVGIDDEPTPMAVRQVEIVETGVPSATFNVPGRSNIPSDQGDHKVLIGSLDFPISPEWICIPRKDESVFLRYKIVNSSQFIFLPGEASVFIGDDFVSKSQIQHVLPNDSFQLSLGTDPTLRVTYAPIQTHNRTTSESGFNFPGRQKQPKQVITKFSQQISIRNTRPTVVPALHILDHIPVSNLETLKVVVTSPQGLRENHRPTDDTTVKRQDEGWVRPQRGVRARWAPLDMAGEGTIQWLCALGVGEELELKLGWEVSAPEGTEWKSF</sequence>
<reference evidence="3 4" key="1">
    <citation type="submission" date="2014-11" db="EMBL/GenBank/DDBJ databases">
        <authorList>
            <person name="Wibberg Daniel"/>
        </authorList>
    </citation>
    <scope>NUCLEOTIDE SEQUENCE [LARGE SCALE GENOMIC DNA]</scope>
    <source>
        <strain evidence="3">Rhizoctonia solani AG1-IB 7/3/14</strain>
    </source>
</reference>
<dbReference type="PANTHER" id="PTHR31005">
    <property type="entry name" value="DUF4139 DOMAIN-CONTAINING PROTEIN"/>
    <property type="match status" value="1"/>
</dbReference>
<dbReference type="OrthoDB" id="10068793at2759"/>
<proteinExistence type="predicted"/>
<dbReference type="Proteomes" id="UP000059188">
    <property type="component" value="Unassembled WGS sequence"/>
</dbReference>
<dbReference type="Pfam" id="PF13598">
    <property type="entry name" value="DUF4139"/>
    <property type="match status" value="1"/>
</dbReference>
<gene>
    <name evidence="3" type="ORF">RSOLAG1IB_02694</name>
</gene>
<dbReference type="NCBIfam" id="TIGR02231">
    <property type="entry name" value="mucoidy inhibitor MuiA family protein"/>
    <property type="match status" value="1"/>
</dbReference>
<dbReference type="EMBL" id="LN679102">
    <property type="protein sequence ID" value="CEL57949.1"/>
    <property type="molecule type" value="Genomic_DNA"/>
</dbReference>
<evidence type="ECO:0000313" key="3">
    <source>
        <dbReference type="EMBL" id="CEL57949.1"/>
    </source>
</evidence>
<feature type="region of interest" description="Disordered" evidence="1">
    <location>
        <begin position="1"/>
        <end position="26"/>
    </location>
</feature>
<dbReference type="STRING" id="1108050.A0A0B7FLZ4"/>
<protein>
    <submittedName>
        <fullName evidence="3">Protein F37C4,5</fullName>
    </submittedName>
</protein>
<dbReference type="InterPro" id="IPR011935">
    <property type="entry name" value="CHP02231"/>
</dbReference>
<feature type="region of interest" description="Disordered" evidence="1">
    <location>
        <begin position="53"/>
        <end position="75"/>
    </location>
</feature>
<organism evidence="3 4">
    <name type="scientific">Thanatephorus cucumeris (strain AG1-IB / isolate 7/3/14)</name>
    <name type="common">Lettuce bottom rot fungus</name>
    <name type="synonym">Rhizoctonia solani</name>
    <dbReference type="NCBI Taxonomy" id="1108050"/>
    <lineage>
        <taxon>Eukaryota</taxon>
        <taxon>Fungi</taxon>
        <taxon>Dikarya</taxon>
        <taxon>Basidiomycota</taxon>
        <taxon>Agaricomycotina</taxon>
        <taxon>Agaricomycetes</taxon>
        <taxon>Cantharellales</taxon>
        <taxon>Ceratobasidiaceae</taxon>
        <taxon>Rhizoctonia</taxon>
        <taxon>Rhizoctonia solani AG-1</taxon>
    </lineage>
</organism>
<name>A0A0B7FLZ4_THACB</name>
<keyword evidence="4" id="KW-1185">Reference proteome</keyword>
<dbReference type="InterPro" id="IPR037291">
    <property type="entry name" value="DUF4139"/>
</dbReference>
<feature type="domain" description="DUF4139" evidence="2">
    <location>
        <begin position="2"/>
        <end position="345"/>
    </location>
</feature>
<evidence type="ECO:0000313" key="4">
    <source>
        <dbReference type="Proteomes" id="UP000059188"/>
    </source>
</evidence>
<evidence type="ECO:0000256" key="1">
    <source>
        <dbReference type="SAM" id="MobiDB-lite"/>
    </source>
</evidence>